<keyword evidence="2" id="KW-1185">Reference proteome</keyword>
<evidence type="ECO:0000313" key="1">
    <source>
        <dbReference type="EMBL" id="WRL48195.1"/>
    </source>
</evidence>
<organism evidence="1 2">
    <name type="scientific">Aromatoleum evansii</name>
    <name type="common">Azoarcus evansii</name>
    <dbReference type="NCBI Taxonomy" id="59406"/>
    <lineage>
        <taxon>Bacteria</taxon>
        <taxon>Pseudomonadati</taxon>
        <taxon>Pseudomonadota</taxon>
        <taxon>Betaproteobacteria</taxon>
        <taxon>Rhodocyclales</taxon>
        <taxon>Rhodocyclaceae</taxon>
        <taxon>Aromatoleum</taxon>
    </lineage>
</organism>
<dbReference type="Pfam" id="PF20126">
    <property type="entry name" value="TumE"/>
    <property type="match status" value="1"/>
</dbReference>
<evidence type="ECO:0000313" key="2">
    <source>
        <dbReference type="Proteomes" id="UP001626593"/>
    </source>
</evidence>
<sequence>MSLHIELADHIGSTFDARLSQPVEHRQDALVVHLDNGVTLTVRYAANDAYSLRWTCGDAELGIDTAPLHRELATFPNHLHDSSGKPLPDPLTRTECAPADNLSRVIEALLADPTLGLCH</sequence>
<proteinExistence type="predicted"/>
<gene>
    <name evidence="1" type="ORF">U5817_09175</name>
</gene>
<dbReference type="InterPro" id="IPR045397">
    <property type="entry name" value="TumE-like"/>
</dbReference>
<reference evidence="1 2" key="1">
    <citation type="submission" date="2023-12" db="EMBL/GenBank/DDBJ databases">
        <title>A. evansii MAY27, complete genome.</title>
        <authorList>
            <person name="Wang Y."/>
        </authorList>
    </citation>
    <scope>NUCLEOTIDE SEQUENCE [LARGE SCALE GENOMIC DNA]</scope>
    <source>
        <strain evidence="1 2">MAY27</strain>
    </source>
</reference>
<protein>
    <submittedName>
        <fullName evidence="1">Uncharacterized protein</fullName>
    </submittedName>
</protein>
<accession>A0ABZ1AQP4</accession>
<name>A0ABZ1AQP4_AROEV</name>
<dbReference type="RefSeq" id="WP_169131896.1">
    <property type="nucleotide sequence ID" value="NZ_CAWPLS010000279.1"/>
</dbReference>
<dbReference type="Proteomes" id="UP001626593">
    <property type="component" value="Chromosome"/>
</dbReference>
<dbReference type="EMBL" id="CP141259">
    <property type="protein sequence ID" value="WRL48195.1"/>
    <property type="molecule type" value="Genomic_DNA"/>
</dbReference>